<dbReference type="SMART" id="SM00386">
    <property type="entry name" value="HAT"/>
    <property type="match status" value="4"/>
</dbReference>
<dbReference type="InterPro" id="IPR008847">
    <property type="entry name" value="Suf"/>
</dbReference>
<feature type="domain" description="S1 motif" evidence="7">
    <location>
        <begin position="1253"/>
        <end position="1324"/>
    </location>
</feature>
<dbReference type="Gene3D" id="1.25.40.10">
    <property type="entry name" value="Tetratricopeptide repeat domain"/>
    <property type="match status" value="1"/>
</dbReference>
<feature type="domain" description="S1 motif" evidence="7">
    <location>
        <begin position="222"/>
        <end position="290"/>
    </location>
</feature>
<evidence type="ECO:0000256" key="1">
    <source>
        <dbReference type="ARBA" id="ARBA00004604"/>
    </source>
</evidence>
<feature type="compositionally biased region" description="Acidic residues" evidence="6">
    <location>
        <begin position="1328"/>
        <end position="1356"/>
    </location>
</feature>
<dbReference type="Pfam" id="PF23459">
    <property type="entry name" value="S1_RRP5"/>
    <property type="match status" value="1"/>
</dbReference>
<dbReference type="Proteomes" id="UP000242525">
    <property type="component" value="Unassembled WGS sequence"/>
</dbReference>
<reference evidence="8" key="1">
    <citation type="submission" date="2014-03" db="EMBL/GenBank/DDBJ databases">
        <authorList>
            <person name="Casaregola S."/>
        </authorList>
    </citation>
    <scope>NUCLEOTIDE SEQUENCE [LARGE SCALE GENOMIC DNA]</scope>
    <source>
        <strain evidence="8">CLIB 918</strain>
    </source>
</reference>
<accession>A0A0J9X4Q2</accession>
<feature type="domain" description="S1 motif" evidence="7">
    <location>
        <begin position="975"/>
        <end position="1048"/>
    </location>
</feature>
<feature type="domain" description="S1 motif" evidence="7">
    <location>
        <begin position="771"/>
        <end position="841"/>
    </location>
</feature>
<dbReference type="STRING" id="1173061.A0A0J9X4Q2"/>
<feature type="compositionally biased region" description="Basic residues" evidence="6">
    <location>
        <begin position="78"/>
        <end position="91"/>
    </location>
</feature>
<evidence type="ECO:0000256" key="3">
    <source>
        <dbReference type="ARBA" id="ARBA00022737"/>
    </source>
</evidence>
<evidence type="ECO:0000256" key="2">
    <source>
        <dbReference type="ARBA" id="ARBA00022552"/>
    </source>
</evidence>
<dbReference type="SUPFAM" id="SSF48452">
    <property type="entry name" value="TPR-like"/>
    <property type="match status" value="2"/>
</dbReference>
<dbReference type="GO" id="GO:0006364">
    <property type="term" value="P:rRNA processing"/>
    <property type="evidence" value="ECO:0007669"/>
    <property type="project" value="UniProtKB-KW"/>
</dbReference>
<feature type="domain" description="S1 motif" evidence="7">
    <location>
        <begin position="674"/>
        <end position="749"/>
    </location>
</feature>
<dbReference type="Gene3D" id="2.40.50.140">
    <property type="entry name" value="Nucleic acid-binding proteins"/>
    <property type="match status" value="10"/>
</dbReference>
<keyword evidence="2" id="KW-0698">rRNA processing</keyword>
<dbReference type="PANTHER" id="PTHR23270">
    <property type="entry name" value="PROGRAMMED CELL DEATH PROTEIN 11 PRE-RRNA PROCESSING PROTEIN RRP5"/>
    <property type="match status" value="1"/>
</dbReference>
<comment type="caution">
    <text evidence="8">The sequence shown here is derived from an EMBL/GenBank/DDBJ whole genome shotgun (WGS) entry which is preliminary data.</text>
</comment>
<dbReference type="GO" id="GO:0032040">
    <property type="term" value="C:small-subunit processome"/>
    <property type="evidence" value="ECO:0007669"/>
    <property type="project" value="TreeGrafter"/>
</dbReference>
<dbReference type="GO" id="GO:0003723">
    <property type="term" value="F:RNA binding"/>
    <property type="evidence" value="ECO:0007669"/>
    <property type="project" value="TreeGrafter"/>
</dbReference>
<dbReference type="InterPro" id="IPR045209">
    <property type="entry name" value="Rrp5"/>
</dbReference>
<dbReference type="InterPro" id="IPR003029">
    <property type="entry name" value="S1_domain"/>
</dbReference>
<evidence type="ECO:0000256" key="5">
    <source>
        <dbReference type="ARBA" id="ARBA00026188"/>
    </source>
</evidence>
<feature type="compositionally biased region" description="Acidic residues" evidence="6">
    <location>
        <begin position="1366"/>
        <end position="1385"/>
    </location>
</feature>
<dbReference type="FunFam" id="2.40.50.140:FF:000159">
    <property type="entry name" value="rRNA biogenesis protein rrp5"/>
    <property type="match status" value="1"/>
</dbReference>
<feature type="domain" description="S1 motif" evidence="7">
    <location>
        <begin position="1064"/>
        <end position="1135"/>
    </location>
</feature>
<dbReference type="FunFam" id="2.40.50.140:FF:000155">
    <property type="entry name" value="rRNA biogenesis protein RRP5"/>
    <property type="match status" value="1"/>
</dbReference>
<dbReference type="SMART" id="SM00316">
    <property type="entry name" value="S1"/>
    <property type="match status" value="13"/>
</dbReference>
<feature type="domain" description="S1 motif" evidence="7">
    <location>
        <begin position="1162"/>
        <end position="1229"/>
    </location>
</feature>
<feature type="region of interest" description="Disordered" evidence="6">
    <location>
        <begin position="1415"/>
        <end position="1441"/>
    </location>
</feature>
<dbReference type="Pfam" id="PF00575">
    <property type="entry name" value="S1"/>
    <property type="match status" value="5"/>
</dbReference>
<dbReference type="EMBL" id="CCBN010000001">
    <property type="protein sequence ID" value="CDO51737.1"/>
    <property type="molecule type" value="Genomic_DNA"/>
</dbReference>
<sequence length="1758" mass="192940">MAFSKRKRSDSGPKKEVAKPAPAPAAVPVKRSVLQTEESAFPRGGGSVLTPLEVKQVANDATNDVLFGISNKEESGPKTKKRKSSSKKKKASSASTTAEEEKATQIESLSNRRLIPGTVILGQVAKISSLDMVLSLPNSLIGFVPITNISKKFSEALNDSDEEDSDEEGDGIPKISDYFKVGQWLRAIIVSTVTDEGKKKIELSIDPAQVNESIADADIVPGMAVQGSISSVEDHGVLIDIANSKISGFISKKDLEHSKFDVSSAKPGQVLLLTVLSKSSNGRTVTLTASPLSKKVHTIENLSSVNSAIAGVMVEGTITEVRGSGLIVKIYDHLIGTIDRLHSGHLDSSKDLSEFYVEGDLIRARIISTLPHLDDNRVALSVLPHVLSLTAAGTKEASEALPVGFILENAKVVSYNIKTGLFFNVGVDGTFGFAHLTRISDDETPILNGEGKYRVESSHRARVLGYSFVDNVYTLSLEKSILDKTYLRVQDIPLGDIIDVTVSKILPTGDLIVAINDDLKGFVPALQITDIKLANPEKKFKIGTKTRAKVIAVDTELNRIKLSLKKSVLAYKGYVISSYEEATVGKKSPATIVSLKPNGARVEFFNNVYAFLPKLEMSEAFVKDPKDLFRLGQTINVRVISSQPDEQRMLVSARGGDESSAELQEQFESLEAGRSIVSALAIEKTKDSVIFEIEPSKVRGILHLGQISDDDKEDVKNSLFKKLEVNKVIDELLVLQKDERKNTVFLTLKKSLIDAAKAEELPRSIDDIHPSQVLHGFVSNVTATGVFVTFANRTTGLAYKSELFKNTIVDDPTQFFKKFQSVTCVVTNVDVDAERFTVSLKEFGNQQVNKKVLNPVDSSVKALSDFKLGRVVGGRIKKIADTYINLDLADNQPGRLDISEIYDNWADIKDPKNPLNAFKTGQTLKVKIIGYYHSHHSKQTADSDGVSSVFELSAKPSDLKSKKTEQQTFENIPVGSKWVAYVRNMSNDSLYVNVAAGVSGRISLIELSEQLSTPHEHEELYPIGSAIKVTVVSKTTTNNGKLLDLTTLDDASKAITSIEDLTEGQIVTGQIGKKLPMGIAVRLGNNVSAVVHPTDIADEFAPIDKMTSTFTEGTFTKVKVVTVDKHNERVFGSLRKSVIEGDDSEEEVVDKVVNQVSDVHSGDLIRGYVSNIANSGLFVSLGRNVSGRVMIKDITDGFVQDWKSLFKLHQLVKVRVLAVKGNRIELSLKKSAVEGKGVDGAGSFKDFNELEVGDIVTGHIKKIEDYGVFVSFDNTNNVDGLCHKSQISDTQIKDFSKLFSLGDRVKAKILAIDTEKRRISIGLKASYFDDEDEEMEDASEEEQEDEEMAEASDSDSDNGFSRFSDSDDEEEEEDDGSDSDDEEPEPASFAGLASGTGLSAGFDWNTSILDNDAAAASDANSDEESSDSDSDADTRKKNKKNKRKAKKLIVEDKTAELGTKAPESVGDFERLLVGSPNSSVIWMSFMAFQLQLSEVDKAREIAERALKTISFREEDEKLNIWVAYLNLENSFGTEDSLEEVFKRATQYMDSLTIYEKMGKIYTMSGKIDKACKVYDAMCKKFYGETTSVWETYGQMLYEQASAAAASGNKANADRYLNKARSVLDRALQLMKNSKFHSKKAEAELISKFARFEYAHGDQERGRTLFEGLVSSYPRRVDLWNVYIDQEIKHSSDRGLVEALFERVVGSGSAAGKGIGMKQAKFFFKKWLAYEDVHGDSKAVDYVKAKAAEYVSSRTASEE</sequence>
<dbReference type="InterPro" id="IPR048059">
    <property type="entry name" value="Rrp5_S1_rpt_hs1_sc1"/>
</dbReference>
<evidence type="ECO:0000313" key="9">
    <source>
        <dbReference type="Proteomes" id="UP000242525"/>
    </source>
</evidence>
<dbReference type="InterPro" id="IPR011990">
    <property type="entry name" value="TPR-like_helical_dom_sf"/>
</dbReference>
<dbReference type="InterPro" id="IPR003107">
    <property type="entry name" value="HAT"/>
</dbReference>
<organism evidence="8 9">
    <name type="scientific">Geotrichum candidum</name>
    <name type="common">Oospora lactis</name>
    <name type="synonym">Dipodascus geotrichum</name>
    <dbReference type="NCBI Taxonomy" id="1173061"/>
    <lineage>
        <taxon>Eukaryota</taxon>
        <taxon>Fungi</taxon>
        <taxon>Dikarya</taxon>
        <taxon>Ascomycota</taxon>
        <taxon>Saccharomycotina</taxon>
        <taxon>Dipodascomycetes</taxon>
        <taxon>Dipodascales</taxon>
        <taxon>Dipodascaceae</taxon>
        <taxon>Geotrichum</taxon>
    </lineage>
</organism>
<feature type="region of interest" description="Disordered" evidence="6">
    <location>
        <begin position="1"/>
        <end position="32"/>
    </location>
</feature>
<keyword evidence="3" id="KW-0677">Repeat</keyword>
<keyword evidence="4" id="KW-0539">Nucleus</keyword>
<gene>
    <name evidence="8" type="ORF">BN980_GECA01s11439g</name>
</gene>
<feature type="domain" description="S1 motif" evidence="7">
    <location>
        <begin position="311"/>
        <end position="383"/>
    </location>
</feature>
<protein>
    <recommendedName>
        <fullName evidence="5">mRNA 3'-end-processing protein RNA14</fullName>
    </recommendedName>
</protein>
<feature type="domain" description="S1 motif" evidence="7">
    <location>
        <begin position="585"/>
        <end position="654"/>
    </location>
</feature>
<evidence type="ECO:0000259" key="7">
    <source>
        <dbReference type="PROSITE" id="PS50126"/>
    </source>
</evidence>
<evidence type="ECO:0000256" key="4">
    <source>
        <dbReference type="ARBA" id="ARBA00023242"/>
    </source>
</evidence>
<evidence type="ECO:0000256" key="6">
    <source>
        <dbReference type="SAM" id="MobiDB-lite"/>
    </source>
</evidence>
<dbReference type="CDD" id="cd05708">
    <property type="entry name" value="S1_Rrp5_repeat_sc12"/>
    <property type="match status" value="1"/>
</dbReference>
<dbReference type="InterPro" id="IPR012340">
    <property type="entry name" value="NA-bd_OB-fold"/>
</dbReference>
<feature type="compositionally biased region" description="Basic and acidic residues" evidence="6">
    <location>
        <begin position="9"/>
        <end position="18"/>
    </location>
</feature>
<keyword evidence="9" id="KW-1185">Reference proteome</keyword>
<feature type="domain" description="S1 motif" evidence="7">
    <location>
        <begin position="869"/>
        <end position="955"/>
    </location>
</feature>
<feature type="domain" description="S1 motif" evidence="7">
    <location>
        <begin position="404"/>
        <end position="478"/>
    </location>
</feature>
<dbReference type="Pfam" id="PF05843">
    <property type="entry name" value="Suf"/>
    <property type="match status" value="1"/>
</dbReference>
<comment type="subcellular location">
    <subcellularLocation>
        <location evidence="1">Nucleus</location>
        <location evidence="1">Nucleolus</location>
    </subcellularLocation>
</comment>
<feature type="compositionally biased region" description="Acidic residues" evidence="6">
    <location>
        <begin position="1420"/>
        <end position="1431"/>
    </location>
</feature>
<feature type="domain" description="S1 motif" evidence="7">
    <location>
        <begin position="495"/>
        <end position="565"/>
    </location>
</feature>
<proteinExistence type="predicted"/>
<dbReference type="PANTHER" id="PTHR23270:SF10">
    <property type="entry name" value="PROTEIN RRP5 HOMOLOG"/>
    <property type="match status" value="1"/>
</dbReference>
<name>A0A0J9X4Q2_GEOCN</name>
<dbReference type="CDD" id="cd05693">
    <property type="entry name" value="S1_Rrp5_repeat_hs1_sc1"/>
    <property type="match status" value="1"/>
</dbReference>
<dbReference type="InterPro" id="IPR057302">
    <property type="entry name" value="Rrp5_S1"/>
</dbReference>
<dbReference type="SUPFAM" id="SSF50249">
    <property type="entry name" value="Nucleic acid-binding proteins"/>
    <property type="match status" value="12"/>
</dbReference>
<evidence type="ECO:0000313" key="8">
    <source>
        <dbReference type="EMBL" id="CDO51737.1"/>
    </source>
</evidence>
<feature type="region of interest" description="Disordered" evidence="6">
    <location>
        <begin position="66"/>
        <end position="106"/>
    </location>
</feature>
<feature type="region of interest" description="Disordered" evidence="6">
    <location>
        <begin position="1328"/>
        <end position="1394"/>
    </location>
</feature>
<dbReference type="OrthoDB" id="412781at2759"/>
<feature type="domain" description="S1 motif" evidence="7">
    <location>
        <begin position="117"/>
        <end position="206"/>
    </location>
</feature>
<dbReference type="FunFam" id="2.40.50.140:FF:000103">
    <property type="entry name" value="protein RRP5 homolog"/>
    <property type="match status" value="3"/>
</dbReference>
<dbReference type="PROSITE" id="PS50126">
    <property type="entry name" value="S1"/>
    <property type="match status" value="13"/>
</dbReference>